<organism evidence="2 3">
    <name type="scientific">Marmota monax</name>
    <name type="common">Woodchuck</name>
    <dbReference type="NCBI Taxonomy" id="9995"/>
    <lineage>
        <taxon>Eukaryota</taxon>
        <taxon>Metazoa</taxon>
        <taxon>Chordata</taxon>
        <taxon>Craniata</taxon>
        <taxon>Vertebrata</taxon>
        <taxon>Euteleostomi</taxon>
        <taxon>Mammalia</taxon>
        <taxon>Eutheria</taxon>
        <taxon>Euarchontoglires</taxon>
        <taxon>Glires</taxon>
        <taxon>Rodentia</taxon>
        <taxon>Sciuromorpha</taxon>
        <taxon>Sciuridae</taxon>
        <taxon>Xerinae</taxon>
        <taxon>Marmotini</taxon>
        <taxon>Marmota</taxon>
    </lineage>
</organism>
<keyword evidence="3" id="KW-1185">Reference proteome</keyword>
<feature type="non-terminal residue" evidence="2">
    <location>
        <position position="1"/>
    </location>
</feature>
<protein>
    <submittedName>
        <fullName evidence="2">Uncharacterized protein</fullName>
    </submittedName>
</protein>
<sequence>ENNQDVADPLYFMPPRTGPDSGSGPLRTSCLSYKQRARKPWTRPKAHTPEATEVFDSIPAGRASKLVFKLACGLPAQR</sequence>
<name>A0A5E4AZC1_MARMO</name>
<reference evidence="2" key="1">
    <citation type="submission" date="2019-04" db="EMBL/GenBank/DDBJ databases">
        <authorList>
            <person name="Alioto T."/>
            <person name="Alioto T."/>
        </authorList>
    </citation>
    <scope>NUCLEOTIDE SEQUENCE [LARGE SCALE GENOMIC DNA]</scope>
</reference>
<dbReference type="AlphaFoldDB" id="A0A5E4AZC1"/>
<evidence type="ECO:0000313" key="2">
    <source>
        <dbReference type="EMBL" id="VTJ62226.1"/>
    </source>
</evidence>
<evidence type="ECO:0000256" key="1">
    <source>
        <dbReference type="SAM" id="MobiDB-lite"/>
    </source>
</evidence>
<accession>A0A5E4AZC1</accession>
<evidence type="ECO:0000313" key="3">
    <source>
        <dbReference type="Proteomes" id="UP000335636"/>
    </source>
</evidence>
<dbReference type="Proteomes" id="UP000335636">
    <property type="component" value="Unassembled WGS sequence"/>
</dbReference>
<dbReference type="EMBL" id="CABDUW010000193">
    <property type="protein sequence ID" value="VTJ62226.1"/>
    <property type="molecule type" value="Genomic_DNA"/>
</dbReference>
<gene>
    <name evidence="2" type="ORF">MONAX_5E031649</name>
</gene>
<feature type="region of interest" description="Disordered" evidence="1">
    <location>
        <begin position="1"/>
        <end position="28"/>
    </location>
</feature>
<comment type="caution">
    <text evidence="2">The sequence shown here is derived from an EMBL/GenBank/DDBJ whole genome shotgun (WGS) entry which is preliminary data.</text>
</comment>
<proteinExistence type="predicted"/>